<comment type="caution">
    <text evidence="2">The sequence shown here is derived from an EMBL/GenBank/DDBJ whole genome shotgun (WGS) entry which is preliminary data.</text>
</comment>
<name>A0AAV6ZGU4_ENGPU</name>
<keyword evidence="3" id="KW-1185">Reference proteome</keyword>
<dbReference type="Proteomes" id="UP000824782">
    <property type="component" value="Unassembled WGS sequence"/>
</dbReference>
<proteinExistence type="predicted"/>
<gene>
    <name evidence="2" type="ORF">GDO81_018608</name>
</gene>
<evidence type="ECO:0000313" key="3">
    <source>
        <dbReference type="Proteomes" id="UP000824782"/>
    </source>
</evidence>
<dbReference type="EMBL" id="WNYA01001027">
    <property type="protein sequence ID" value="KAG8546572.1"/>
    <property type="molecule type" value="Genomic_DNA"/>
</dbReference>
<sequence>MRHGYMSPINGNGRMAPNGSGTVLHRSAPYPVKRYVLSFLGKRAMCHIPLWRGAGVSNTHLLLLSPTLPYSGQQQ</sequence>
<protein>
    <submittedName>
        <fullName evidence="2">Uncharacterized protein</fullName>
    </submittedName>
</protein>
<evidence type="ECO:0000256" key="1">
    <source>
        <dbReference type="SAM" id="MobiDB-lite"/>
    </source>
</evidence>
<organism evidence="2 3">
    <name type="scientific">Engystomops pustulosus</name>
    <name type="common">Tungara frog</name>
    <name type="synonym">Physalaemus pustulosus</name>
    <dbReference type="NCBI Taxonomy" id="76066"/>
    <lineage>
        <taxon>Eukaryota</taxon>
        <taxon>Metazoa</taxon>
        <taxon>Chordata</taxon>
        <taxon>Craniata</taxon>
        <taxon>Vertebrata</taxon>
        <taxon>Euteleostomi</taxon>
        <taxon>Amphibia</taxon>
        <taxon>Batrachia</taxon>
        <taxon>Anura</taxon>
        <taxon>Neobatrachia</taxon>
        <taxon>Hyloidea</taxon>
        <taxon>Leptodactylidae</taxon>
        <taxon>Leiuperinae</taxon>
        <taxon>Engystomops</taxon>
    </lineage>
</organism>
<feature type="region of interest" description="Disordered" evidence="1">
    <location>
        <begin position="1"/>
        <end position="23"/>
    </location>
</feature>
<reference evidence="2" key="1">
    <citation type="thesis" date="2020" institute="ProQuest LLC" country="789 East Eisenhower Parkway, Ann Arbor, MI, USA">
        <title>Comparative Genomics and Chromosome Evolution.</title>
        <authorList>
            <person name="Mudd A.B."/>
        </authorList>
    </citation>
    <scope>NUCLEOTIDE SEQUENCE</scope>
    <source>
        <strain evidence="2">237g6f4</strain>
        <tissue evidence="2">Blood</tissue>
    </source>
</reference>
<accession>A0AAV6ZGU4</accession>
<evidence type="ECO:0000313" key="2">
    <source>
        <dbReference type="EMBL" id="KAG8546572.1"/>
    </source>
</evidence>
<dbReference type="AlphaFoldDB" id="A0AAV6ZGU4"/>